<evidence type="ECO:0000313" key="2">
    <source>
        <dbReference type="Proteomes" id="UP001165960"/>
    </source>
</evidence>
<evidence type="ECO:0000313" key="1">
    <source>
        <dbReference type="EMBL" id="KAJ9054297.1"/>
    </source>
</evidence>
<gene>
    <name evidence="1" type="primary">PRB1_31</name>
    <name evidence="1" type="ORF">DSO57_1016087</name>
</gene>
<dbReference type="EMBL" id="QTSX02006454">
    <property type="protein sequence ID" value="KAJ9054297.1"/>
    <property type="molecule type" value="Genomic_DNA"/>
</dbReference>
<dbReference type="EC" id="3.4.21.48" evidence="1"/>
<organism evidence="1 2">
    <name type="scientific">Entomophthora muscae</name>
    <dbReference type="NCBI Taxonomy" id="34485"/>
    <lineage>
        <taxon>Eukaryota</taxon>
        <taxon>Fungi</taxon>
        <taxon>Fungi incertae sedis</taxon>
        <taxon>Zoopagomycota</taxon>
        <taxon>Entomophthoromycotina</taxon>
        <taxon>Entomophthoromycetes</taxon>
        <taxon>Entomophthorales</taxon>
        <taxon>Entomophthoraceae</taxon>
        <taxon>Entomophthora</taxon>
    </lineage>
</organism>
<sequence length="125" mass="13605">MKSFIEISLISVLFQVGYAALGQNDNLGPVQVGYIITLKSSTKGNVLQDHLKEVQKLIGSKQHSSEKNVIEHEYSKVLLGYSAKFTEDVVVKVKAMAEVEAVEEDQLGALAAKQKDAPWGLACLS</sequence>
<keyword evidence="1" id="KW-0378">Hydrolase</keyword>
<name>A0ACC2RWA4_9FUNG</name>
<proteinExistence type="predicted"/>
<dbReference type="Proteomes" id="UP001165960">
    <property type="component" value="Unassembled WGS sequence"/>
</dbReference>
<accession>A0ACC2RWA4</accession>
<protein>
    <submittedName>
        <fullName evidence="1">Proteinase B</fullName>
        <ecNumber evidence="1">3.4.21.48</ecNumber>
    </submittedName>
</protein>
<comment type="caution">
    <text evidence="1">The sequence shown here is derived from an EMBL/GenBank/DDBJ whole genome shotgun (WGS) entry which is preliminary data.</text>
</comment>
<keyword evidence="2" id="KW-1185">Reference proteome</keyword>
<reference evidence="1" key="1">
    <citation type="submission" date="2022-04" db="EMBL/GenBank/DDBJ databases">
        <title>Genome of the entomopathogenic fungus Entomophthora muscae.</title>
        <authorList>
            <person name="Elya C."/>
            <person name="Lovett B.R."/>
            <person name="Lee E."/>
            <person name="Macias A.M."/>
            <person name="Hajek A.E."/>
            <person name="De Bivort B.L."/>
            <person name="Kasson M.T."/>
            <person name="De Fine Licht H.H."/>
            <person name="Stajich J.E."/>
        </authorList>
    </citation>
    <scope>NUCLEOTIDE SEQUENCE</scope>
    <source>
        <strain evidence="1">Berkeley</strain>
    </source>
</reference>